<dbReference type="PANTHER" id="PTHR43657:SF1">
    <property type="entry name" value="ALTERED INHERITANCE OF MITOCHONDRIA PROTEIN 24, MITOCHONDRIAL"/>
    <property type="match status" value="1"/>
</dbReference>
<name>A0A485LR40_9STRA</name>
<organism evidence="4 5">
    <name type="scientific">Aphanomyces stellatus</name>
    <dbReference type="NCBI Taxonomy" id="120398"/>
    <lineage>
        <taxon>Eukaryota</taxon>
        <taxon>Sar</taxon>
        <taxon>Stramenopiles</taxon>
        <taxon>Oomycota</taxon>
        <taxon>Saprolegniomycetes</taxon>
        <taxon>Saprolegniales</taxon>
        <taxon>Verrucalvaceae</taxon>
        <taxon>Aphanomyces</taxon>
    </lineage>
</organism>
<accession>A0A485LR40</accession>
<dbReference type="InterPro" id="IPR002838">
    <property type="entry name" value="AIM24"/>
</dbReference>
<evidence type="ECO:0000313" key="3">
    <source>
        <dbReference type="EMBL" id="KAF0683231.1"/>
    </source>
</evidence>
<feature type="signal peptide" evidence="2">
    <location>
        <begin position="1"/>
        <end position="21"/>
    </location>
</feature>
<evidence type="ECO:0000313" key="4">
    <source>
        <dbReference type="EMBL" id="VFU01300.1"/>
    </source>
</evidence>
<dbReference type="NCBIfam" id="TIGR00266">
    <property type="entry name" value="TIGR00266 family protein"/>
    <property type="match status" value="1"/>
</dbReference>
<evidence type="ECO:0000313" key="5">
    <source>
        <dbReference type="Proteomes" id="UP000332933"/>
    </source>
</evidence>
<dbReference type="OrthoDB" id="1705416at2759"/>
<sequence length="435" mass="45690">MMVASKFFHLMLLALRRAASGVSKAPSKWTPHRTFSSQSDWESITRRNGQLVWYNRVTKESTAKNPCGGESPIAAASTALPPVSSPSSNPPTMESPSATAVEEVPQYTPIDFSTAAQIVGQESQIVHITLQPNQKLRAESGAMIYMTDGVQMDTNTAGGVQQGLKRMMTGENFFLTEYSYTGTSSGQVCLGTSVPSKIVHMQLADFGGSLICQKGAFLAGSHTIGIEMEFTKNFGAGFFGGQGFILQRLTGPGDAFVRASGALIERTLAPGEVLRISSGCLVAFEPTVHFDIQQMKGVKNIMFSGEGFFVTTLTGPGRVFLQGMPFDRMVSEIAGRVPGGGGFMVLPGMGGGGGGGAGTEGAAGAGTEAVTDASVEGEPMASDGDRSVKEESMFGYDGADAEKVGDDPNSFLAEDDGEGLADAAEGVVDFLKKWF</sequence>
<dbReference type="AlphaFoldDB" id="A0A485LR40"/>
<dbReference type="EMBL" id="VJMH01007434">
    <property type="protein sequence ID" value="KAF0683231.1"/>
    <property type="molecule type" value="Genomic_DNA"/>
</dbReference>
<keyword evidence="2" id="KW-0732">Signal</keyword>
<dbReference type="InterPro" id="IPR036983">
    <property type="entry name" value="AIM24_sf"/>
</dbReference>
<gene>
    <name evidence="4" type="primary">Aste57867_24663</name>
    <name evidence="3" type="ORF">As57867_024585</name>
    <name evidence="4" type="ORF">ASTE57867_24663</name>
</gene>
<dbReference type="InterPro" id="IPR016031">
    <property type="entry name" value="Trp_RNA-bd_attenuator-like_dom"/>
</dbReference>
<dbReference type="Proteomes" id="UP000332933">
    <property type="component" value="Unassembled WGS sequence"/>
</dbReference>
<feature type="compositionally biased region" description="Low complexity" evidence="1">
    <location>
        <begin position="81"/>
        <end position="91"/>
    </location>
</feature>
<dbReference type="EMBL" id="CAADRA010007460">
    <property type="protein sequence ID" value="VFU01300.1"/>
    <property type="molecule type" value="Genomic_DNA"/>
</dbReference>
<dbReference type="SUPFAM" id="SSF51219">
    <property type="entry name" value="TRAP-like"/>
    <property type="match status" value="1"/>
</dbReference>
<dbReference type="PANTHER" id="PTHR43657">
    <property type="entry name" value="TRYPTOPHAN RNA-BINDING ATTENUATOR PROTEIN-LIKE PROTEIN"/>
    <property type="match status" value="1"/>
</dbReference>
<feature type="region of interest" description="Disordered" evidence="1">
    <location>
        <begin position="62"/>
        <end position="96"/>
    </location>
</feature>
<evidence type="ECO:0000256" key="1">
    <source>
        <dbReference type="SAM" id="MobiDB-lite"/>
    </source>
</evidence>
<evidence type="ECO:0000256" key="2">
    <source>
        <dbReference type="SAM" id="SignalP"/>
    </source>
</evidence>
<proteinExistence type="predicted"/>
<protein>
    <submittedName>
        <fullName evidence="4">Aste57867_24663 protein</fullName>
    </submittedName>
</protein>
<keyword evidence="5" id="KW-1185">Reference proteome</keyword>
<feature type="chain" id="PRO_5033829072" evidence="2">
    <location>
        <begin position="22"/>
        <end position="435"/>
    </location>
</feature>
<reference evidence="4 5" key="1">
    <citation type="submission" date="2019-03" db="EMBL/GenBank/DDBJ databases">
        <authorList>
            <person name="Gaulin E."/>
            <person name="Dumas B."/>
        </authorList>
    </citation>
    <scope>NUCLEOTIDE SEQUENCE [LARGE SCALE GENOMIC DNA]</scope>
    <source>
        <strain evidence="4">CBS 568.67</strain>
    </source>
</reference>
<reference evidence="3" key="2">
    <citation type="submission" date="2019-06" db="EMBL/GenBank/DDBJ databases">
        <title>Genomics analysis of Aphanomyces spp. identifies a new class of oomycete effector associated with host adaptation.</title>
        <authorList>
            <person name="Gaulin E."/>
        </authorList>
    </citation>
    <scope>NUCLEOTIDE SEQUENCE</scope>
    <source>
        <strain evidence="3">CBS 578.67</strain>
    </source>
</reference>
<dbReference type="Gene3D" id="3.60.160.10">
    <property type="entry name" value="Mitochondrial biogenesis AIM24"/>
    <property type="match status" value="1"/>
</dbReference>
<dbReference type="Pfam" id="PF01987">
    <property type="entry name" value="AIM24"/>
    <property type="match status" value="1"/>
</dbReference>